<accession>A0A7J7M6W6</accession>
<keyword evidence="5 8" id="KW-0812">Transmembrane</keyword>
<comment type="caution">
    <text evidence="10">The sequence shown here is derived from an EMBL/GenBank/DDBJ whole genome shotgun (WGS) entry which is preliminary data.</text>
</comment>
<dbReference type="InterPro" id="IPR006459">
    <property type="entry name" value="CASP/CASPL"/>
</dbReference>
<dbReference type="EMBL" id="JACGCM010001734">
    <property type="protein sequence ID" value="KAF6150514.1"/>
    <property type="molecule type" value="Genomic_DNA"/>
</dbReference>
<evidence type="ECO:0000256" key="3">
    <source>
        <dbReference type="ARBA" id="ARBA00011489"/>
    </source>
</evidence>
<evidence type="ECO:0000256" key="4">
    <source>
        <dbReference type="ARBA" id="ARBA00022475"/>
    </source>
</evidence>
<evidence type="ECO:0000256" key="8">
    <source>
        <dbReference type="RuleBase" id="RU361233"/>
    </source>
</evidence>
<dbReference type="InterPro" id="IPR044173">
    <property type="entry name" value="CASPL"/>
</dbReference>
<evidence type="ECO:0000256" key="2">
    <source>
        <dbReference type="ARBA" id="ARBA00007651"/>
    </source>
</evidence>
<dbReference type="GO" id="GO:0005886">
    <property type="term" value="C:plasma membrane"/>
    <property type="evidence" value="ECO:0007669"/>
    <property type="project" value="UniProtKB-SubCell"/>
</dbReference>
<evidence type="ECO:0000256" key="5">
    <source>
        <dbReference type="ARBA" id="ARBA00022692"/>
    </source>
</evidence>
<dbReference type="Proteomes" id="UP000541444">
    <property type="component" value="Unassembled WGS sequence"/>
</dbReference>
<evidence type="ECO:0000256" key="1">
    <source>
        <dbReference type="ARBA" id="ARBA00004651"/>
    </source>
</evidence>
<name>A0A7J7M6W6_9MAGN</name>
<keyword evidence="4 8" id="KW-1003">Cell membrane</keyword>
<sequence>MVAAITMGVSNETKVVPVTVLPNLPPVDLEATVKWQYESSSKYFMARNIIACVYATLSLVLLIVNRARSRGLELTLMVLDLVMLALLFSTNGAVGIIGSTTDLFRPSLGLNVKSLLSRGKKR</sequence>
<comment type="subcellular location">
    <subcellularLocation>
        <location evidence="1 8">Cell membrane</location>
        <topology evidence="1 8">Multi-pass membrane protein</topology>
    </subcellularLocation>
</comment>
<comment type="subunit">
    <text evidence="3 8">Homodimer and heterodimers.</text>
</comment>
<keyword evidence="7 8" id="KW-0472">Membrane</keyword>
<dbReference type="NCBIfam" id="TIGR01569">
    <property type="entry name" value="A_tha_TIGR01569"/>
    <property type="match status" value="1"/>
</dbReference>
<dbReference type="PANTHER" id="PTHR36488:SF8">
    <property type="entry name" value="CASP-LIKE PROTEIN 1U1"/>
    <property type="match status" value="1"/>
</dbReference>
<dbReference type="OrthoDB" id="1898688at2759"/>
<evidence type="ECO:0000256" key="7">
    <source>
        <dbReference type="ARBA" id="ARBA00023136"/>
    </source>
</evidence>
<feature type="transmembrane region" description="Helical" evidence="8">
    <location>
        <begin position="76"/>
        <end position="98"/>
    </location>
</feature>
<dbReference type="InterPro" id="IPR006702">
    <property type="entry name" value="CASP_dom"/>
</dbReference>
<evidence type="ECO:0000313" key="10">
    <source>
        <dbReference type="EMBL" id="KAF6150514.1"/>
    </source>
</evidence>
<dbReference type="AlphaFoldDB" id="A0A7J7M6W6"/>
<keyword evidence="6 8" id="KW-1133">Transmembrane helix</keyword>
<comment type="caution">
    <text evidence="8">Lacks conserved residue(s) required for the propagation of feature annotation.</text>
</comment>
<feature type="domain" description="Casparian strip membrane protein" evidence="9">
    <location>
        <begin position="1"/>
        <end position="97"/>
    </location>
</feature>
<proteinExistence type="inferred from homology"/>
<keyword evidence="11" id="KW-1185">Reference proteome</keyword>
<evidence type="ECO:0000256" key="6">
    <source>
        <dbReference type="ARBA" id="ARBA00022989"/>
    </source>
</evidence>
<protein>
    <recommendedName>
        <fullName evidence="8">CASP-like protein</fullName>
    </recommendedName>
</protein>
<dbReference type="PANTHER" id="PTHR36488">
    <property type="entry name" value="CASP-LIKE PROTEIN 1U1"/>
    <property type="match status" value="1"/>
</dbReference>
<dbReference type="Pfam" id="PF04535">
    <property type="entry name" value="CASP_dom"/>
    <property type="match status" value="1"/>
</dbReference>
<comment type="similarity">
    <text evidence="2 8">Belongs to the Casparian strip membrane proteins (CASP) family.</text>
</comment>
<gene>
    <name evidence="10" type="ORF">GIB67_030315</name>
</gene>
<feature type="transmembrane region" description="Helical" evidence="8">
    <location>
        <begin position="44"/>
        <end position="64"/>
    </location>
</feature>
<evidence type="ECO:0000313" key="11">
    <source>
        <dbReference type="Proteomes" id="UP000541444"/>
    </source>
</evidence>
<evidence type="ECO:0000259" key="9">
    <source>
        <dbReference type="Pfam" id="PF04535"/>
    </source>
</evidence>
<reference evidence="10 11" key="1">
    <citation type="journal article" date="2020" name="IScience">
        <title>Genome Sequencing of the Endangered Kingdonia uniflora (Circaeasteraceae, Ranunculales) Reveals Potential Mechanisms of Evolutionary Specialization.</title>
        <authorList>
            <person name="Sun Y."/>
            <person name="Deng T."/>
            <person name="Zhang A."/>
            <person name="Moore M.J."/>
            <person name="Landis J.B."/>
            <person name="Lin N."/>
            <person name="Zhang H."/>
            <person name="Zhang X."/>
            <person name="Huang J."/>
            <person name="Zhang X."/>
            <person name="Sun H."/>
            <person name="Wang H."/>
        </authorList>
    </citation>
    <scope>NUCLEOTIDE SEQUENCE [LARGE SCALE GENOMIC DNA]</scope>
    <source>
        <strain evidence="10">TB1705</strain>
        <tissue evidence="10">Leaf</tissue>
    </source>
</reference>
<organism evidence="10 11">
    <name type="scientific">Kingdonia uniflora</name>
    <dbReference type="NCBI Taxonomy" id="39325"/>
    <lineage>
        <taxon>Eukaryota</taxon>
        <taxon>Viridiplantae</taxon>
        <taxon>Streptophyta</taxon>
        <taxon>Embryophyta</taxon>
        <taxon>Tracheophyta</taxon>
        <taxon>Spermatophyta</taxon>
        <taxon>Magnoliopsida</taxon>
        <taxon>Ranunculales</taxon>
        <taxon>Circaeasteraceae</taxon>
        <taxon>Kingdonia</taxon>
    </lineage>
</organism>